<name>A0A6N8S955_9HYPH</name>
<keyword evidence="2" id="KW-1185">Reference proteome</keyword>
<proteinExistence type="predicted"/>
<gene>
    <name evidence="1" type="ORF">GR138_02685</name>
</gene>
<evidence type="ECO:0000313" key="1">
    <source>
        <dbReference type="EMBL" id="MXN44078.1"/>
    </source>
</evidence>
<dbReference type="OrthoDB" id="8373783at2"/>
<reference evidence="1 2" key="1">
    <citation type="submission" date="2019-12" db="EMBL/GenBank/DDBJ databases">
        <title>Shinella kummerowiae sp. nov., a symbiotic bacterium isolated from root nodules of the herbal legume Kummerowia stipulacea.</title>
        <authorList>
            <person name="Gao J."/>
        </authorList>
    </citation>
    <scope>NUCLEOTIDE SEQUENCE [LARGE SCALE GENOMIC DNA]</scope>
    <source>
        <strain evidence="1 2">CCBAU 25048</strain>
    </source>
</reference>
<organism evidence="1 2">
    <name type="scientific">Shinella kummerowiae</name>
    <dbReference type="NCBI Taxonomy" id="417745"/>
    <lineage>
        <taxon>Bacteria</taxon>
        <taxon>Pseudomonadati</taxon>
        <taxon>Pseudomonadota</taxon>
        <taxon>Alphaproteobacteria</taxon>
        <taxon>Hyphomicrobiales</taxon>
        <taxon>Rhizobiaceae</taxon>
        <taxon>Shinella</taxon>
    </lineage>
</organism>
<accession>A0A6N8S955</accession>
<comment type="caution">
    <text evidence="1">The sequence shown here is derived from an EMBL/GenBank/DDBJ whole genome shotgun (WGS) entry which is preliminary data.</text>
</comment>
<dbReference type="Proteomes" id="UP000435802">
    <property type="component" value="Unassembled WGS sequence"/>
</dbReference>
<evidence type="ECO:0000313" key="2">
    <source>
        <dbReference type="Proteomes" id="UP000435802"/>
    </source>
</evidence>
<protein>
    <submittedName>
        <fullName evidence="1">Uncharacterized protein</fullName>
    </submittedName>
</protein>
<sequence length="68" mass="7607">MKALMKLAVETPKRDNTEYHHAIAAFRRAFAEADAALGPELRVRTKGKWKRNGDYVLKMTFKGKASGG</sequence>
<dbReference type="AlphaFoldDB" id="A0A6N8S955"/>
<dbReference type="EMBL" id="WUMK01000001">
    <property type="protein sequence ID" value="MXN44078.1"/>
    <property type="molecule type" value="Genomic_DNA"/>
</dbReference>
<dbReference type="RefSeq" id="WP_160857056.1">
    <property type="nucleotide sequence ID" value="NZ_WUMK01000001.1"/>
</dbReference>